<reference key="2">
    <citation type="submission" date="2011-03" db="EMBL/GenBank/DDBJ databases">
        <title>Complete genome sequence of the thermoacidophilic crenarchaeon Thermoproteus uzoniensis 768-20.</title>
        <authorList>
            <person name="Mardanov A.V."/>
            <person name="Gumerov V.M."/>
            <person name="Beletsky A.V."/>
            <person name="Prokofeva M.I."/>
            <person name="Bonch-Osmolovskaya E.A."/>
            <person name="Ravin N.V."/>
            <person name="Skryabin K.G."/>
        </authorList>
    </citation>
    <scope>NUCLEOTIDE SEQUENCE</scope>
    <source>
        <strain>768-20</strain>
    </source>
</reference>
<dbReference type="Pfam" id="PF01904">
    <property type="entry name" value="DUF72"/>
    <property type="match status" value="1"/>
</dbReference>
<dbReference type="SUPFAM" id="SSF117396">
    <property type="entry name" value="TM1631-like"/>
    <property type="match status" value="1"/>
</dbReference>
<dbReference type="EMBL" id="CP002590">
    <property type="protein sequence ID" value="AEA13428.1"/>
    <property type="molecule type" value="Genomic_DNA"/>
</dbReference>
<dbReference type="InterPro" id="IPR002763">
    <property type="entry name" value="DUF72"/>
</dbReference>
<organism evidence="1 2">
    <name type="scientific">Thermoproteus uzoniensis (strain 768-20)</name>
    <dbReference type="NCBI Taxonomy" id="999630"/>
    <lineage>
        <taxon>Archaea</taxon>
        <taxon>Thermoproteota</taxon>
        <taxon>Thermoprotei</taxon>
        <taxon>Thermoproteales</taxon>
        <taxon>Thermoproteaceae</taxon>
        <taxon>Thermoproteus</taxon>
    </lineage>
</organism>
<evidence type="ECO:0008006" key="3">
    <source>
        <dbReference type="Google" id="ProtNLM"/>
    </source>
</evidence>
<dbReference type="PANTHER" id="PTHR30348">
    <property type="entry name" value="UNCHARACTERIZED PROTEIN YECE"/>
    <property type="match status" value="1"/>
</dbReference>
<dbReference type="RefSeq" id="WP_013680763.1">
    <property type="nucleotide sequence ID" value="NC_015315.1"/>
</dbReference>
<dbReference type="Gene3D" id="3.20.20.410">
    <property type="entry name" value="Protein of unknown function UPF0759"/>
    <property type="match status" value="1"/>
</dbReference>
<accession>F2L4S4</accession>
<evidence type="ECO:0000313" key="2">
    <source>
        <dbReference type="Proteomes" id="UP000008138"/>
    </source>
</evidence>
<dbReference type="PANTHER" id="PTHR30348:SF4">
    <property type="entry name" value="DUF72 DOMAIN-CONTAINING PROTEIN"/>
    <property type="match status" value="1"/>
</dbReference>
<reference evidence="1 2" key="1">
    <citation type="journal article" date="2011" name="J. Bacteriol.">
        <title>Complete genome sequence of the thermoacidophilic crenarchaeon Thermoproteus uzoniensis 768-20.</title>
        <authorList>
            <person name="Mardanov A.V."/>
            <person name="Gumerov V.M."/>
            <person name="Beletsky A.V."/>
            <person name="Prokofeva M.I."/>
            <person name="Bonch-Osmolovskaya E.A."/>
            <person name="Ravin N.V."/>
            <person name="Skryabin K.G."/>
        </authorList>
    </citation>
    <scope>NUCLEOTIDE SEQUENCE [LARGE SCALE GENOMIC DNA]</scope>
    <source>
        <strain evidence="1 2">768-20</strain>
    </source>
</reference>
<dbReference type="STRING" id="999630.TUZN_1970"/>
<dbReference type="KEGG" id="tuz:TUZN_1970"/>
<keyword evidence="2" id="KW-1185">Reference proteome</keyword>
<dbReference type="HOGENOM" id="CLU_1192595_0_0_2"/>
<dbReference type="eggNOG" id="arCOG04291">
    <property type="taxonomic scope" value="Archaea"/>
</dbReference>
<evidence type="ECO:0000313" key="1">
    <source>
        <dbReference type="EMBL" id="AEA13428.1"/>
    </source>
</evidence>
<dbReference type="AlphaFoldDB" id="F2L4S4"/>
<gene>
    <name evidence="1" type="ordered locus">TUZN_1970</name>
</gene>
<proteinExistence type="predicted"/>
<dbReference type="InterPro" id="IPR036520">
    <property type="entry name" value="UPF0759_sf"/>
</dbReference>
<dbReference type="GeneID" id="10361481"/>
<name>F2L4S4_THEU7</name>
<dbReference type="Proteomes" id="UP000008138">
    <property type="component" value="Chromosome"/>
</dbReference>
<sequence length="244" mass="28181">MIVGTCGFPRSRREVYRSLDAVELQETFYNLPNERRMGELAKEAPEGFAFTVKVFQGITHPAGSPTYKRTRGFKPGEGHGLLRPTRENLELWDLFRRLVAPLRPKVYVFQTPPSMRADLLRDALEFFRTIRGEGAFVWEPRGEVAAVRDLDAMLADVGVSLVVDPLRREVPRSPVHYFRLHGLGKGEVNYKYKYTDNDLIKLRNSIKDLKNPYVMFNNIYMFDDAVRFKKLVSESFYSDPRPSV</sequence>
<protein>
    <recommendedName>
        <fullName evidence="3">DUF72 domain-containing protein</fullName>
    </recommendedName>
</protein>